<keyword evidence="3" id="KW-1185">Reference proteome</keyword>
<dbReference type="RefSeq" id="WP_188803559.1">
    <property type="nucleotide sequence ID" value="NZ_BMOK01000010.1"/>
</dbReference>
<organism evidence="2 3">
    <name type="scientific">Sporolactobacillus putidus</name>
    <dbReference type="NCBI Taxonomy" id="492735"/>
    <lineage>
        <taxon>Bacteria</taxon>
        <taxon>Bacillati</taxon>
        <taxon>Bacillota</taxon>
        <taxon>Bacilli</taxon>
        <taxon>Bacillales</taxon>
        <taxon>Sporolactobacillaceae</taxon>
        <taxon>Sporolactobacillus</taxon>
    </lineage>
</organism>
<dbReference type="AlphaFoldDB" id="A0A917W1P4"/>
<keyword evidence="1" id="KW-0812">Transmembrane</keyword>
<evidence type="ECO:0000313" key="3">
    <source>
        <dbReference type="Proteomes" id="UP000654670"/>
    </source>
</evidence>
<feature type="transmembrane region" description="Helical" evidence="1">
    <location>
        <begin position="14"/>
        <end position="32"/>
    </location>
</feature>
<name>A0A917W1P4_9BACL</name>
<keyword evidence="1" id="KW-0472">Membrane</keyword>
<feature type="transmembrane region" description="Helical" evidence="1">
    <location>
        <begin position="200"/>
        <end position="217"/>
    </location>
</feature>
<reference evidence="2" key="1">
    <citation type="journal article" date="2014" name="Int. J. Syst. Evol. Microbiol.">
        <title>Complete genome sequence of Corynebacterium casei LMG S-19264T (=DSM 44701T), isolated from a smear-ripened cheese.</title>
        <authorList>
            <consortium name="US DOE Joint Genome Institute (JGI-PGF)"/>
            <person name="Walter F."/>
            <person name="Albersmeier A."/>
            <person name="Kalinowski J."/>
            <person name="Ruckert C."/>
        </authorList>
    </citation>
    <scope>NUCLEOTIDE SEQUENCE</scope>
    <source>
        <strain evidence="2">JCM 15325</strain>
    </source>
</reference>
<sequence length="226" mass="25088">MTSVHRLAEKIKKFIWIIVAIPLIFGVAGWFIPIGKTAVPYTATATMSLGSYSDPDFNDPNRVMIMLGNAPFFQKQLPALWKNRQNELLGQLKVSMVKNQLIQLSFIGKSKDEAISTVNQIASAFLSADREQYQKRETLINQSISALLNGKINESTAVDRQRLLYNLQTAKLDLKPAQLLEPAGAAPGPGGKVFSSKQRAVLGVMLGVTIVFLWLAFPEFVRERPE</sequence>
<protein>
    <submittedName>
        <fullName evidence="2">Teichuronic acid biosynthesis protein TuaF</fullName>
    </submittedName>
</protein>
<proteinExistence type="predicted"/>
<evidence type="ECO:0000256" key="1">
    <source>
        <dbReference type="SAM" id="Phobius"/>
    </source>
</evidence>
<reference evidence="2" key="2">
    <citation type="submission" date="2020-09" db="EMBL/GenBank/DDBJ databases">
        <authorList>
            <person name="Sun Q."/>
            <person name="Ohkuma M."/>
        </authorList>
    </citation>
    <scope>NUCLEOTIDE SEQUENCE</scope>
    <source>
        <strain evidence="2">JCM 15325</strain>
    </source>
</reference>
<dbReference type="EMBL" id="BMOK01000010">
    <property type="protein sequence ID" value="GGL58681.1"/>
    <property type="molecule type" value="Genomic_DNA"/>
</dbReference>
<keyword evidence="1" id="KW-1133">Transmembrane helix</keyword>
<accession>A0A917W1P4</accession>
<dbReference type="Proteomes" id="UP000654670">
    <property type="component" value="Unassembled WGS sequence"/>
</dbReference>
<comment type="caution">
    <text evidence="2">The sequence shown here is derived from an EMBL/GenBank/DDBJ whole genome shotgun (WGS) entry which is preliminary data.</text>
</comment>
<gene>
    <name evidence="2" type="primary">tuaF</name>
    <name evidence="2" type="ORF">GCM10007968_23350</name>
</gene>
<evidence type="ECO:0000313" key="2">
    <source>
        <dbReference type="EMBL" id="GGL58681.1"/>
    </source>
</evidence>